<accession>A0A5C6F8L5</accession>
<proteinExistence type="predicted"/>
<evidence type="ECO:0000313" key="2">
    <source>
        <dbReference type="Proteomes" id="UP000318288"/>
    </source>
</evidence>
<reference evidence="1 2" key="1">
    <citation type="submission" date="2019-02" db="EMBL/GenBank/DDBJ databases">
        <title>Deep-cultivation of Planctomycetes and their phenomic and genomic characterization uncovers novel biology.</title>
        <authorList>
            <person name="Wiegand S."/>
            <person name="Jogler M."/>
            <person name="Boedeker C."/>
            <person name="Pinto D."/>
            <person name="Vollmers J."/>
            <person name="Rivas-Marin E."/>
            <person name="Kohn T."/>
            <person name="Peeters S.H."/>
            <person name="Heuer A."/>
            <person name="Rast P."/>
            <person name="Oberbeckmann S."/>
            <person name="Bunk B."/>
            <person name="Jeske O."/>
            <person name="Meyerdierks A."/>
            <person name="Storesund J.E."/>
            <person name="Kallscheuer N."/>
            <person name="Luecker S."/>
            <person name="Lage O.M."/>
            <person name="Pohl T."/>
            <person name="Merkel B.J."/>
            <person name="Hornburger P."/>
            <person name="Mueller R.-W."/>
            <person name="Bruemmer F."/>
            <person name="Labrenz M."/>
            <person name="Spormann A.M."/>
            <person name="Op Den Camp H."/>
            <person name="Overmann J."/>
            <person name="Amann R."/>
            <person name="Jetten M.S.M."/>
            <person name="Mascher T."/>
            <person name="Medema M.H."/>
            <person name="Devos D.P."/>
            <person name="Kaster A.-K."/>
            <person name="Ovreas L."/>
            <person name="Rohde M."/>
            <person name="Galperin M.Y."/>
            <person name="Jogler C."/>
        </authorList>
    </citation>
    <scope>NUCLEOTIDE SEQUENCE [LARGE SCALE GENOMIC DNA]</scope>
    <source>
        <strain evidence="1 2">Poly51</strain>
    </source>
</reference>
<name>A0A5C6F8L5_9BACT</name>
<sequence>MTLGWPRQTGKTQRCPHDVESISPCLVQSTRGISAKPFCLMLEQRPAQYETASNCKIFGMLKKLSLLLVFQCVNIPPIEQGTVQQNFFIA</sequence>
<protein>
    <submittedName>
        <fullName evidence="1">Uncharacterized protein</fullName>
    </submittedName>
</protein>
<gene>
    <name evidence="1" type="ORF">Poly51_28690</name>
</gene>
<keyword evidence="2" id="KW-1185">Reference proteome</keyword>
<organism evidence="1 2">
    <name type="scientific">Rubripirellula tenax</name>
    <dbReference type="NCBI Taxonomy" id="2528015"/>
    <lineage>
        <taxon>Bacteria</taxon>
        <taxon>Pseudomonadati</taxon>
        <taxon>Planctomycetota</taxon>
        <taxon>Planctomycetia</taxon>
        <taxon>Pirellulales</taxon>
        <taxon>Pirellulaceae</taxon>
        <taxon>Rubripirellula</taxon>
    </lineage>
</organism>
<dbReference type="Proteomes" id="UP000318288">
    <property type="component" value="Unassembled WGS sequence"/>
</dbReference>
<evidence type="ECO:0000313" key="1">
    <source>
        <dbReference type="EMBL" id="TWU56950.1"/>
    </source>
</evidence>
<dbReference type="AlphaFoldDB" id="A0A5C6F8L5"/>
<comment type="caution">
    <text evidence="1">The sequence shown here is derived from an EMBL/GenBank/DDBJ whole genome shotgun (WGS) entry which is preliminary data.</text>
</comment>
<dbReference type="EMBL" id="SJPW01000003">
    <property type="protein sequence ID" value="TWU56950.1"/>
    <property type="molecule type" value="Genomic_DNA"/>
</dbReference>